<organism evidence="2 3">
    <name type="scientific">Pseudovirgaria hyperparasitica</name>
    <dbReference type="NCBI Taxonomy" id="470096"/>
    <lineage>
        <taxon>Eukaryota</taxon>
        <taxon>Fungi</taxon>
        <taxon>Dikarya</taxon>
        <taxon>Ascomycota</taxon>
        <taxon>Pezizomycotina</taxon>
        <taxon>Dothideomycetes</taxon>
        <taxon>Dothideomycetes incertae sedis</taxon>
        <taxon>Acrospermales</taxon>
        <taxon>Acrospermaceae</taxon>
        <taxon>Pseudovirgaria</taxon>
    </lineage>
</organism>
<evidence type="ECO:0000256" key="1">
    <source>
        <dbReference type="SAM" id="MobiDB-lite"/>
    </source>
</evidence>
<feature type="region of interest" description="Disordered" evidence="1">
    <location>
        <begin position="85"/>
        <end position="178"/>
    </location>
</feature>
<feature type="compositionally biased region" description="Basic and acidic residues" evidence="1">
    <location>
        <begin position="156"/>
        <end position="165"/>
    </location>
</feature>
<dbReference type="Proteomes" id="UP000799437">
    <property type="component" value="Unassembled WGS sequence"/>
</dbReference>
<gene>
    <name evidence="2" type="ORF">EJ05DRAFT_536229</name>
</gene>
<feature type="compositionally biased region" description="Polar residues" evidence="1">
    <location>
        <begin position="35"/>
        <end position="45"/>
    </location>
</feature>
<feature type="region of interest" description="Disordered" evidence="1">
    <location>
        <begin position="35"/>
        <end position="73"/>
    </location>
</feature>
<dbReference type="Pfam" id="PF11595">
    <property type="entry name" value="DUF3245"/>
    <property type="match status" value="1"/>
</dbReference>
<accession>A0A6A6WH86</accession>
<name>A0A6A6WH86_9PEZI</name>
<proteinExistence type="predicted"/>
<evidence type="ECO:0000313" key="3">
    <source>
        <dbReference type="Proteomes" id="UP000799437"/>
    </source>
</evidence>
<dbReference type="RefSeq" id="XP_033603906.1">
    <property type="nucleotide sequence ID" value="XM_033749300.1"/>
</dbReference>
<dbReference type="InterPro" id="IPR021641">
    <property type="entry name" value="DUF3245"/>
</dbReference>
<keyword evidence="3" id="KW-1185">Reference proteome</keyword>
<protein>
    <submittedName>
        <fullName evidence="2">Uncharacterized protein</fullName>
    </submittedName>
</protein>
<dbReference type="EMBL" id="ML996567">
    <property type="protein sequence ID" value="KAF2761455.1"/>
    <property type="molecule type" value="Genomic_DNA"/>
</dbReference>
<reference evidence="2" key="1">
    <citation type="journal article" date="2020" name="Stud. Mycol.">
        <title>101 Dothideomycetes genomes: a test case for predicting lifestyles and emergence of pathogens.</title>
        <authorList>
            <person name="Haridas S."/>
            <person name="Albert R."/>
            <person name="Binder M."/>
            <person name="Bloem J."/>
            <person name="Labutti K."/>
            <person name="Salamov A."/>
            <person name="Andreopoulos B."/>
            <person name="Baker S."/>
            <person name="Barry K."/>
            <person name="Bills G."/>
            <person name="Bluhm B."/>
            <person name="Cannon C."/>
            <person name="Castanera R."/>
            <person name="Culley D."/>
            <person name="Daum C."/>
            <person name="Ezra D."/>
            <person name="Gonzalez J."/>
            <person name="Henrissat B."/>
            <person name="Kuo A."/>
            <person name="Liang C."/>
            <person name="Lipzen A."/>
            <person name="Lutzoni F."/>
            <person name="Magnuson J."/>
            <person name="Mondo S."/>
            <person name="Nolan M."/>
            <person name="Ohm R."/>
            <person name="Pangilinan J."/>
            <person name="Park H.-J."/>
            <person name="Ramirez L."/>
            <person name="Alfaro M."/>
            <person name="Sun H."/>
            <person name="Tritt A."/>
            <person name="Yoshinaga Y."/>
            <person name="Zwiers L.-H."/>
            <person name="Turgeon B."/>
            <person name="Goodwin S."/>
            <person name="Spatafora J."/>
            <person name="Crous P."/>
            <person name="Grigoriev I."/>
        </authorList>
    </citation>
    <scope>NUCLEOTIDE SEQUENCE</scope>
    <source>
        <strain evidence="2">CBS 121739</strain>
    </source>
</reference>
<feature type="compositionally biased region" description="Basic and acidic residues" evidence="1">
    <location>
        <begin position="46"/>
        <end position="58"/>
    </location>
</feature>
<evidence type="ECO:0000313" key="2">
    <source>
        <dbReference type="EMBL" id="KAF2761455.1"/>
    </source>
</evidence>
<dbReference type="GeneID" id="54490354"/>
<sequence length="178" mass="19778">MIMPAPKQASEADIIYNKANVSRANLQRIAASWLSPNSDEQLQPTKSEHAFQQEEKDFAVSGPETLGMGAQNFDDDFLNRRRFTSNDKLLQNLLGKKVAKERAQRPRGPPAVTESSTTRNPPRTAAPQDASDEEEGRASMFTSSKKSRQSRNEASNGRRHEDAHSDTNQSHEAIDVIS</sequence>
<dbReference type="AlphaFoldDB" id="A0A6A6WH86"/>
<dbReference type="OrthoDB" id="3438340at2759"/>